<dbReference type="Gene3D" id="2.40.128.20">
    <property type="match status" value="1"/>
</dbReference>
<organism evidence="1">
    <name type="scientific">Rhipicephalus appendiculatus</name>
    <name type="common">Brown ear tick</name>
    <dbReference type="NCBI Taxonomy" id="34631"/>
    <lineage>
        <taxon>Eukaryota</taxon>
        <taxon>Metazoa</taxon>
        <taxon>Ecdysozoa</taxon>
        <taxon>Arthropoda</taxon>
        <taxon>Chelicerata</taxon>
        <taxon>Arachnida</taxon>
        <taxon>Acari</taxon>
        <taxon>Parasitiformes</taxon>
        <taxon>Ixodida</taxon>
        <taxon>Ixodoidea</taxon>
        <taxon>Ixodidae</taxon>
        <taxon>Rhipicephalinae</taxon>
        <taxon>Rhipicephalus</taxon>
        <taxon>Rhipicephalus</taxon>
    </lineage>
</organism>
<evidence type="ECO:0000313" key="1">
    <source>
        <dbReference type="EMBL" id="JAP81321.1"/>
    </source>
</evidence>
<dbReference type="EMBL" id="GEDV01007236">
    <property type="protein sequence ID" value="JAP81321.1"/>
    <property type="molecule type" value="Transcribed_RNA"/>
</dbReference>
<reference evidence="1" key="1">
    <citation type="journal article" date="2016" name="Ticks Tick Borne Dis.">
        <title>De novo assembly and annotation of the salivary gland transcriptome of Rhipicephalus appendiculatus male and female ticks during blood feeding.</title>
        <authorList>
            <person name="de Castro M.H."/>
            <person name="de Klerk D."/>
            <person name="Pienaar R."/>
            <person name="Latif A.A."/>
            <person name="Rees D.J."/>
            <person name="Mans B.J."/>
        </authorList>
    </citation>
    <scope>NUCLEOTIDE SEQUENCE</scope>
    <source>
        <tissue evidence="1">Salivary glands</tissue>
    </source>
</reference>
<dbReference type="AlphaFoldDB" id="A0A131YTT7"/>
<accession>A0A131YTT7</accession>
<sequence>MRLFAIGVLALHAFLSYRTFTVTAFLMPGNSTSEIVLVGYSADLKIKDFECIKSTYITMEKEWMKRYLHFTFIGAQRSRTLMQLAFYTKVEKYPLDVEVRNKGTIVDYFGAKKKYQIRYYDETSLVLSDPIRKVWELEPCSFWVTKKSINKISQLANETFFSICKNATFVGFKHPCF</sequence>
<name>A0A131YTT7_RHIAP</name>
<protein>
    <submittedName>
        <fullName evidence="1">Lipocalin</fullName>
    </submittedName>
</protein>
<dbReference type="InterPro" id="IPR012674">
    <property type="entry name" value="Calycin"/>
</dbReference>
<proteinExistence type="predicted"/>